<dbReference type="Proteomes" id="UP000551758">
    <property type="component" value="Unassembled WGS sequence"/>
</dbReference>
<feature type="compositionally biased region" description="Basic and acidic residues" evidence="2">
    <location>
        <begin position="54"/>
        <end position="81"/>
    </location>
</feature>
<gene>
    <name evidence="4" type="ORF">HPG69_009834</name>
</gene>
<evidence type="ECO:0000313" key="4">
    <source>
        <dbReference type="EMBL" id="KAF5920091.1"/>
    </source>
</evidence>
<feature type="region of interest" description="Disordered" evidence="2">
    <location>
        <begin position="45"/>
        <end position="88"/>
    </location>
</feature>
<dbReference type="PROSITE" id="PS50157">
    <property type="entry name" value="ZINC_FINGER_C2H2_2"/>
    <property type="match status" value="1"/>
</dbReference>
<dbReference type="AlphaFoldDB" id="A0A7J7EWL1"/>
<feature type="region of interest" description="Disordered" evidence="2">
    <location>
        <begin position="269"/>
        <end position="290"/>
    </location>
</feature>
<feature type="region of interest" description="Disordered" evidence="2">
    <location>
        <begin position="498"/>
        <end position="519"/>
    </location>
</feature>
<proteinExistence type="predicted"/>
<dbReference type="InterPro" id="IPR031885">
    <property type="entry name" value="DUF4764"/>
</dbReference>
<feature type="region of interest" description="Disordered" evidence="2">
    <location>
        <begin position="808"/>
        <end position="841"/>
    </location>
</feature>
<dbReference type="Pfam" id="PF15961">
    <property type="entry name" value="DUF4764"/>
    <property type="match status" value="1"/>
</dbReference>
<reference evidence="4 5" key="1">
    <citation type="journal article" date="2020" name="Mol. Biol. Evol.">
        <title>Interspecific Gene Flow and the Evolution of Specialization in Black and White Rhinoceros.</title>
        <authorList>
            <person name="Moodley Y."/>
            <person name="Westbury M.V."/>
            <person name="Russo I.M."/>
            <person name="Gopalakrishnan S."/>
            <person name="Rakotoarivelo A."/>
            <person name="Olsen R.A."/>
            <person name="Prost S."/>
            <person name="Tunstall T."/>
            <person name="Ryder O.A."/>
            <person name="Dalen L."/>
            <person name="Bruford M.W."/>
        </authorList>
    </citation>
    <scope>NUCLEOTIDE SEQUENCE [LARGE SCALE GENOMIC DNA]</scope>
    <source>
        <strain evidence="4">SBR-YM</strain>
        <tissue evidence="4">Skin</tissue>
    </source>
</reference>
<evidence type="ECO:0000259" key="3">
    <source>
        <dbReference type="PROSITE" id="PS50157"/>
    </source>
</evidence>
<evidence type="ECO:0000313" key="5">
    <source>
        <dbReference type="Proteomes" id="UP000551758"/>
    </source>
</evidence>
<accession>A0A7J7EWL1</accession>
<name>A0A7J7EWL1_DICBM</name>
<keyword evidence="5" id="KW-1185">Reference proteome</keyword>
<feature type="compositionally biased region" description="Acidic residues" evidence="2">
    <location>
        <begin position="508"/>
        <end position="519"/>
    </location>
</feature>
<feature type="compositionally biased region" description="Basic and acidic residues" evidence="2">
    <location>
        <begin position="498"/>
        <end position="507"/>
    </location>
</feature>
<dbReference type="EMBL" id="JACDTQ010002171">
    <property type="protein sequence ID" value="KAF5920091.1"/>
    <property type="molecule type" value="Genomic_DNA"/>
</dbReference>
<feature type="domain" description="C2H2-type" evidence="3">
    <location>
        <begin position="541"/>
        <end position="571"/>
    </location>
</feature>
<comment type="caution">
    <text evidence="4">The sequence shown here is derived from an EMBL/GenBank/DDBJ whole genome shotgun (WGS) entry which is preliminary data.</text>
</comment>
<sequence>INWQEFSFNIEKRKLGLVCLGSTVRWSENLREKFTGVRRTILCKPPRSISTDSEEPRRPGEDRTTRPFEVSKSRADKRESQNHSGLGLEVVAGGERGQDPKRVRTVTRYLKSPCAAACRVFRMLSDAATGRFSRLADSVPGEVAAGGATPGPAHRPAPSGAVAFRGVLACGALVADPFPGDAHSSRRRSAARVRVPASAAMADAEPEAEDGSEGGGGGRAPPGQIGSAARVAPLGPEQLRRVLEQVTKAQPPAEPPPPFVLQDAARRLRDAAQQAALQRGPGAEPPRPPRLLPPQGTWSAFRIISGAFESIDLGAGDPDSAGLQQLEAICVKVISGDTKGQERPMPPLATIQPKAARLSQPPRRHSSMLGLSVASPQLLRAQPLLSTGPQPCFLSHSPQPPLQVFVQRPLPALRPVPAKRVTAPEAPSRQGTTLAPLSASDLPAIASVSTSSADFFISNLHTKHTEKLKKSLKVKTRSGRISRPPKYKAKDYKFIKTEDLADGHPSDSDDYSELSVEEDEDQREKQALFDLSSCSLRPKTFKCQTCEKSYIGKGGLARHFKLNPGHGQLEPEMLLSEKANGSMIRGREESRAVGLPSPELSTPALLSEEGAWSARGGLQSVEVEEALVSELENGSYSALSGSERHPGPRKSGCCITPAESSTAVAEQSRAAHLHTGAGAAGAPSTARSRARLKEFLHQCDREDLVELALPQLAQVVTVYEFLLMKVDTGHLAKPFFPAVYKEFEELHKMVKKMCQDYLRSSGPCSQEPLEINNDKVAESLGITEEFLKKKEKHTDCIPAKCISREREGEVLEEASQQKRENESVEEGPASVKRTRRESLPQDTSEYFADSGGQQKPVLCAPAASEGFAPQVNGNASHRSEDSHVMPVSNNHGSIAHAGQQLKAFADLEARSGSADPALLCRDVSAPGLYTQLGEPRMLTQEQVAAFPEENVQEHSLDQDAGDSLRSQGCCSTLLSAGGGEPLLPTRSGKAEVGNLCEMPDSHLKSQRSSPGEVLLTEVAAPPLEKVLSMDIVPVDCAYSTVSELGTQASQDGSLSTVGGLRSHVGALDQFPCGTKVHTDRRELESIVAVGEAMAFEITNGCHELLPQEQEQIFIQTPDGLILSHSGSIVSGVENIVIVTDAEGPALQTGPLEGVPLETVEAEPSQ</sequence>
<feature type="compositionally biased region" description="Low complexity" evidence="2">
    <location>
        <begin position="192"/>
        <end position="203"/>
    </location>
</feature>
<dbReference type="InterPro" id="IPR013087">
    <property type="entry name" value="Znf_C2H2_type"/>
</dbReference>
<feature type="non-terminal residue" evidence="4">
    <location>
        <position position="1"/>
    </location>
</feature>
<evidence type="ECO:0000256" key="2">
    <source>
        <dbReference type="SAM" id="MobiDB-lite"/>
    </source>
</evidence>
<protein>
    <recommendedName>
        <fullName evidence="3">C2H2-type domain-containing protein</fullName>
    </recommendedName>
</protein>
<dbReference type="GO" id="GO:0008270">
    <property type="term" value="F:zinc ion binding"/>
    <property type="evidence" value="ECO:0007669"/>
    <property type="project" value="UniProtKB-KW"/>
</dbReference>
<dbReference type="InterPro" id="IPR039946">
    <property type="entry name" value="ZN839"/>
</dbReference>
<keyword evidence="1" id="KW-0479">Metal-binding</keyword>
<feature type="compositionally biased region" description="Basic and acidic residues" evidence="2">
    <location>
        <begin position="808"/>
        <end position="822"/>
    </location>
</feature>
<dbReference type="PANTHER" id="PTHR16116">
    <property type="entry name" value="ZINC FINGER PROTEIN 839"/>
    <property type="match status" value="1"/>
</dbReference>
<keyword evidence="1" id="KW-0862">Zinc</keyword>
<dbReference type="PANTHER" id="PTHR16116:SF5">
    <property type="entry name" value="ZINC FINGER PROTEIN 839"/>
    <property type="match status" value="1"/>
</dbReference>
<feature type="region of interest" description="Disordered" evidence="2">
    <location>
        <begin position="637"/>
        <end position="658"/>
    </location>
</feature>
<organism evidence="4 5">
    <name type="scientific">Diceros bicornis minor</name>
    <name type="common">South-central black rhinoceros</name>
    <dbReference type="NCBI Taxonomy" id="77932"/>
    <lineage>
        <taxon>Eukaryota</taxon>
        <taxon>Metazoa</taxon>
        <taxon>Chordata</taxon>
        <taxon>Craniata</taxon>
        <taxon>Vertebrata</taxon>
        <taxon>Euteleostomi</taxon>
        <taxon>Mammalia</taxon>
        <taxon>Eutheria</taxon>
        <taxon>Laurasiatheria</taxon>
        <taxon>Perissodactyla</taxon>
        <taxon>Rhinocerotidae</taxon>
        <taxon>Diceros</taxon>
    </lineage>
</organism>
<evidence type="ECO:0000256" key="1">
    <source>
        <dbReference type="PROSITE-ProRule" id="PRU00042"/>
    </source>
</evidence>
<feature type="region of interest" description="Disordered" evidence="2">
    <location>
        <begin position="178"/>
        <end position="229"/>
    </location>
</feature>
<keyword evidence="1" id="KW-0863">Zinc-finger</keyword>